<accession>A0AAE9GFI7</accession>
<feature type="coiled-coil region" evidence="1">
    <location>
        <begin position="292"/>
        <end position="326"/>
    </location>
</feature>
<dbReference type="AlphaFoldDB" id="A0AAE9GFI7"/>
<gene>
    <name evidence="2" type="ORF">MAL03_17090</name>
</gene>
<organism evidence="2 3">
    <name type="scientific">Leptospira noguchii</name>
    <dbReference type="NCBI Taxonomy" id="28182"/>
    <lineage>
        <taxon>Bacteria</taxon>
        <taxon>Pseudomonadati</taxon>
        <taxon>Spirochaetota</taxon>
        <taxon>Spirochaetia</taxon>
        <taxon>Leptospirales</taxon>
        <taxon>Leptospiraceae</taxon>
        <taxon>Leptospira</taxon>
    </lineage>
</organism>
<name>A0AAE9GFI7_9LEPT</name>
<dbReference type="RefSeq" id="WP_243815480.1">
    <property type="nucleotide sequence ID" value="NZ_CP091957.1"/>
</dbReference>
<proteinExistence type="predicted"/>
<protein>
    <submittedName>
        <fullName evidence="2">Uncharacterized protein</fullName>
    </submittedName>
</protein>
<evidence type="ECO:0000313" key="2">
    <source>
        <dbReference type="EMBL" id="UOG56486.1"/>
    </source>
</evidence>
<reference evidence="2" key="1">
    <citation type="submission" date="2022-02" db="EMBL/GenBank/DDBJ databases">
        <title>The genetically variable rfb locus in Leptospira is a mobile cassette and a molecular signature of serovar identity.</title>
        <authorList>
            <person name="Nieves C."/>
            <person name="Vincent A.T."/>
            <person name="Zarantonelli L."/>
            <person name="Picardeau M."/>
            <person name="Veyrier F.J."/>
            <person name="Buschiazzo A."/>
        </authorList>
    </citation>
    <scope>NUCLEOTIDE SEQUENCE</scope>
    <source>
        <strain evidence="2">IP1512017</strain>
    </source>
</reference>
<dbReference type="Proteomes" id="UP000829829">
    <property type="component" value="Chromosome 1"/>
</dbReference>
<dbReference type="EMBL" id="CP091957">
    <property type="protein sequence ID" value="UOG56486.1"/>
    <property type="molecule type" value="Genomic_DNA"/>
</dbReference>
<keyword evidence="1" id="KW-0175">Coiled coil</keyword>
<evidence type="ECO:0000313" key="3">
    <source>
        <dbReference type="Proteomes" id="UP000829829"/>
    </source>
</evidence>
<evidence type="ECO:0000256" key="1">
    <source>
        <dbReference type="SAM" id="Coils"/>
    </source>
</evidence>
<sequence length="590" mass="67393">MISSAEKPNEVKGWVEEESWVIASVRKSETGKNLIFARRLSYCVWVIVNSSFLKSVIRPSDVKADTFKSQNEVKMIKDIKEKLDSSDLGIVQQGIKELESWVVGNGENANLSAYGVGKRESIFVNLWERHGKNLSVNDLLAIVNILFDKNGRYHDFRDVNPFLRCLAKDLLDDTQKHLIEIYKNGSSFYDDAHLDDGDNPRRIFIDEIFPTFSIDRLIELLHWADECYPQDFTPLLGVMVGKTKTQEHADTIVGLFRRRFLRVLEGTGTLNDNEAGESFFVLQKAVKNTQIQNALKQRLVNLILEVEQANELAEEFEEILEDGSAEELAELLVSASAKQIMSAPNRLEEALIKHHGKIPASTLLQTFAACLDAHLKTDSARDSHWIDRFPGASVLLRLAFDLEEESSELVCRRIAGEYSEEKTILHELFVYASRSKIPGWDKNELKKRLLYSRATSINKIAIDLLPLNEKDLLLELTEALERLRNRLTNVAVLALRDEPEPTLAAWTKRHYETLYLPVARHFVIDVPSEAEEQLSAGLPESMEAFYRLKEQMYHIPSMVELISTDYILFVQEKNGKQVHFALINSKEYLK</sequence>